<dbReference type="AlphaFoldDB" id="A0AAV6YIE4"/>
<dbReference type="Proteomes" id="UP000824782">
    <property type="component" value="Unassembled WGS sequence"/>
</dbReference>
<feature type="domain" description="Cas1p 10 TM acyl transferase" evidence="2">
    <location>
        <begin position="1"/>
        <end position="73"/>
    </location>
</feature>
<evidence type="ECO:0000313" key="3">
    <source>
        <dbReference type="EMBL" id="KAG8535049.1"/>
    </source>
</evidence>
<gene>
    <name evidence="3" type="ORF">GDO81_029579</name>
</gene>
<feature type="non-terminal residue" evidence="3">
    <location>
        <position position="1"/>
    </location>
</feature>
<feature type="transmembrane region" description="Helical" evidence="1">
    <location>
        <begin position="34"/>
        <end position="52"/>
    </location>
</feature>
<comment type="caution">
    <text evidence="3">The sequence shown here is derived from an EMBL/GenBank/DDBJ whole genome shotgun (WGS) entry which is preliminary data.</text>
</comment>
<reference evidence="3" key="1">
    <citation type="thesis" date="2020" institute="ProQuest LLC" country="789 East Eisenhower Parkway, Ann Arbor, MI, USA">
        <title>Comparative Genomics and Chromosome Evolution.</title>
        <authorList>
            <person name="Mudd A.B."/>
        </authorList>
    </citation>
    <scope>NUCLEOTIDE SEQUENCE</scope>
    <source>
        <strain evidence="3">237g6f4</strain>
        <tissue evidence="3">Blood</tissue>
    </source>
</reference>
<sequence>AVFHGMLFAFIYLALQKHQVLFEGKGEPLFSTKVSNILLFFSVVSFLTYSIWASSCKNKTECNEMHPTISVVQ</sequence>
<evidence type="ECO:0000256" key="1">
    <source>
        <dbReference type="SAM" id="Phobius"/>
    </source>
</evidence>
<keyword evidence="1" id="KW-0812">Transmembrane</keyword>
<accession>A0AAV6YIE4</accession>
<evidence type="ECO:0000313" key="4">
    <source>
        <dbReference type="Proteomes" id="UP000824782"/>
    </source>
</evidence>
<dbReference type="Pfam" id="PF07779">
    <property type="entry name" value="Cas1_AcylT"/>
    <property type="match status" value="1"/>
</dbReference>
<proteinExistence type="predicted"/>
<organism evidence="3 4">
    <name type="scientific">Engystomops pustulosus</name>
    <name type="common">Tungara frog</name>
    <name type="synonym">Physalaemus pustulosus</name>
    <dbReference type="NCBI Taxonomy" id="76066"/>
    <lineage>
        <taxon>Eukaryota</taxon>
        <taxon>Metazoa</taxon>
        <taxon>Chordata</taxon>
        <taxon>Craniata</taxon>
        <taxon>Vertebrata</taxon>
        <taxon>Euteleostomi</taxon>
        <taxon>Amphibia</taxon>
        <taxon>Batrachia</taxon>
        <taxon>Anura</taxon>
        <taxon>Neobatrachia</taxon>
        <taxon>Hyloidea</taxon>
        <taxon>Leptodactylidae</taxon>
        <taxon>Leiuperinae</taxon>
        <taxon>Engystomops</taxon>
    </lineage>
</organism>
<feature type="non-terminal residue" evidence="3">
    <location>
        <position position="73"/>
    </location>
</feature>
<protein>
    <recommendedName>
        <fullName evidence="2">Cas1p 10 TM acyl transferase domain-containing protein</fullName>
    </recommendedName>
</protein>
<name>A0AAV6YIE4_ENGPU</name>
<keyword evidence="1" id="KW-1133">Transmembrane helix</keyword>
<keyword evidence="4" id="KW-1185">Reference proteome</keyword>
<dbReference type="InterPro" id="IPR012419">
    <property type="entry name" value="Cas1_AcylTrans_dom"/>
</dbReference>
<keyword evidence="1" id="KW-0472">Membrane</keyword>
<dbReference type="EMBL" id="WNYA01080593">
    <property type="protein sequence ID" value="KAG8535049.1"/>
    <property type="molecule type" value="Genomic_DNA"/>
</dbReference>
<evidence type="ECO:0000259" key="2">
    <source>
        <dbReference type="Pfam" id="PF07779"/>
    </source>
</evidence>